<evidence type="ECO:0000313" key="1">
    <source>
        <dbReference type="EMBL" id="KAJ2794664.1"/>
    </source>
</evidence>
<sequence length="363" mass="38631">SHGQKDVYNYSAYSSAPLHNDANVTAPPSSTPPMPPMSTMPPAQLQMHSESVSISPVPPSTVHKLRSIPDSGPRISQPPTSATVAAPHPGASLHSPRSVQSVVAEDQPPNGDHQGVALSDDDNDNKGYDVHDIHDGEEADTTAVDASASRPNQHRHERDSASRMEQKRRLNQACLLCRRKKIRCDSSQPSCSNCQRRGIQCIYPEVRKRGRPPRMYTFADFALPGQPLPPELHGIANVHASAMLPPAASGSQGYGAGHGASNVPVWRQIATEYAAGQLRGPDSAAGMSGTSTPAYTLSEYDQSPALPPLSVAMGRGGPAHQGMGGYHMMGRGSLDPMLLPTPPLGVDQAVLDLFEYITPGFPI</sequence>
<reference evidence="1" key="1">
    <citation type="submission" date="2022-07" db="EMBL/GenBank/DDBJ databases">
        <title>Phylogenomic reconstructions and comparative analyses of Kickxellomycotina fungi.</title>
        <authorList>
            <person name="Reynolds N.K."/>
            <person name="Stajich J.E."/>
            <person name="Barry K."/>
            <person name="Grigoriev I.V."/>
            <person name="Crous P."/>
            <person name="Smith M.E."/>
        </authorList>
    </citation>
    <scope>NUCLEOTIDE SEQUENCE</scope>
    <source>
        <strain evidence="1">CBS 102833</strain>
    </source>
</reference>
<keyword evidence="2" id="KW-1185">Reference proteome</keyword>
<evidence type="ECO:0000313" key="2">
    <source>
        <dbReference type="Proteomes" id="UP001140096"/>
    </source>
</evidence>
<proteinExistence type="predicted"/>
<feature type="non-terminal residue" evidence="1">
    <location>
        <position position="363"/>
    </location>
</feature>
<gene>
    <name evidence="1" type="ORF">H4S07_006690</name>
</gene>
<accession>A0ACC1KU38</accession>
<name>A0ACC1KU38_9FUNG</name>
<organism evidence="1 2">
    <name type="scientific">Coemansia furcata</name>
    <dbReference type="NCBI Taxonomy" id="417177"/>
    <lineage>
        <taxon>Eukaryota</taxon>
        <taxon>Fungi</taxon>
        <taxon>Fungi incertae sedis</taxon>
        <taxon>Zoopagomycota</taxon>
        <taxon>Kickxellomycotina</taxon>
        <taxon>Kickxellomycetes</taxon>
        <taxon>Kickxellales</taxon>
        <taxon>Kickxellaceae</taxon>
        <taxon>Coemansia</taxon>
    </lineage>
</organism>
<dbReference type="EMBL" id="JANBUP010004192">
    <property type="protein sequence ID" value="KAJ2794664.1"/>
    <property type="molecule type" value="Genomic_DNA"/>
</dbReference>
<feature type="non-terminal residue" evidence="1">
    <location>
        <position position="1"/>
    </location>
</feature>
<dbReference type="Proteomes" id="UP001140096">
    <property type="component" value="Unassembled WGS sequence"/>
</dbReference>
<protein>
    <submittedName>
        <fullName evidence="1">Uncharacterized protein</fullName>
    </submittedName>
</protein>
<comment type="caution">
    <text evidence="1">The sequence shown here is derived from an EMBL/GenBank/DDBJ whole genome shotgun (WGS) entry which is preliminary data.</text>
</comment>